<protein>
    <submittedName>
        <fullName evidence="1">Uncharacterized protein</fullName>
    </submittedName>
</protein>
<keyword evidence="2" id="KW-1185">Reference proteome</keyword>
<organism evidence="1 2">
    <name type="scientific">Niastella vici</name>
    <dbReference type="NCBI Taxonomy" id="1703345"/>
    <lineage>
        <taxon>Bacteria</taxon>
        <taxon>Pseudomonadati</taxon>
        <taxon>Bacteroidota</taxon>
        <taxon>Chitinophagia</taxon>
        <taxon>Chitinophagales</taxon>
        <taxon>Chitinophagaceae</taxon>
        <taxon>Niastella</taxon>
    </lineage>
</organism>
<proteinExistence type="predicted"/>
<dbReference type="AlphaFoldDB" id="A0A1V9G413"/>
<dbReference type="EMBL" id="LVYD01000024">
    <property type="protein sequence ID" value="OQP65353.1"/>
    <property type="molecule type" value="Genomic_DNA"/>
</dbReference>
<reference evidence="1 2" key="1">
    <citation type="submission" date="2016-03" db="EMBL/GenBank/DDBJ databases">
        <title>Niastella vici sp. nov., isolated from farmland soil.</title>
        <authorList>
            <person name="Chen L."/>
            <person name="Wang D."/>
            <person name="Yang S."/>
            <person name="Wang G."/>
        </authorList>
    </citation>
    <scope>NUCLEOTIDE SEQUENCE [LARGE SCALE GENOMIC DNA]</scope>
    <source>
        <strain evidence="1 2">DJ57</strain>
    </source>
</reference>
<evidence type="ECO:0000313" key="2">
    <source>
        <dbReference type="Proteomes" id="UP000192796"/>
    </source>
</evidence>
<name>A0A1V9G413_9BACT</name>
<accession>A0A1V9G413</accession>
<dbReference type="Proteomes" id="UP000192796">
    <property type="component" value="Unassembled WGS sequence"/>
</dbReference>
<evidence type="ECO:0000313" key="1">
    <source>
        <dbReference type="EMBL" id="OQP65353.1"/>
    </source>
</evidence>
<dbReference type="STRING" id="1703345.A3860_16940"/>
<comment type="caution">
    <text evidence="1">The sequence shown here is derived from an EMBL/GenBank/DDBJ whole genome shotgun (WGS) entry which is preliminary data.</text>
</comment>
<gene>
    <name evidence="1" type="ORF">A3860_16940</name>
</gene>
<sequence>MPVTSCRLPVAGYQLPVTGAQTFGMPDTGGFAGIRGLGTGTRQPVPHILKVIHIFRETRLYKS</sequence>